<evidence type="ECO:0000313" key="1">
    <source>
        <dbReference type="EMBL" id="OLN33549.1"/>
    </source>
</evidence>
<dbReference type="EMBL" id="MLBF01000003">
    <property type="protein sequence ID" value="OLN33549.1"/>
    <property type="molecule type" value="Genomic_DNA"/>
</dbReference>
<dbReference type="STRING" id="1888891.DSOL_0796"/>
<gene>
    <name evidence="1" type="ORF">DSOL_0796</name>
</gene>
<evidence type="ECO:0000313" key="2">
    <source>
        <dbReference type="Proteomes" id="UP000186102"/>
    </source>
</evidence>
<keyword evidence="2" id="KW-1185">Reference proteome</keyword>
<dbReference type="Proteomes" id="UP000186102">
    <property type="component" value="Unassembled WGS sequence"/>
</dbReference>
<proteinExistence type="predicted"/>
<organism evidence="1 2">
    <name type="scientific">Desulfosporosinus metallidurans</name>
    <dbReference type="NCBI Taxonomy" id="1888891"/>
    <lineage>
        <taxon>Bacteria</taxon>
        <taxon>Bacillati</taxon>
        <taxon>Bacillota</taxon>
        <taxon>Clostridia</taxon>
        <taxon>Eubacteriales</taxon>
        <taxon>Desulfitobacteriaceae</taxon>
        <taxon>Desulfosporosinus</taxon>
    </lineage>
</organism>
<reference evidence="1 2" key="1">
    <citation type="submission" date="2016-09" db="EMBL/GenBank/DDBJ databases">
        <title>Complete genome of Desulfosporosinus sp. OL.</title>
        <authorList>
            <person name="Mardanov A."/>
            <person name="Beletsky A."/>
            <person name="Panova A."/>
            <person name="Karnachuk O."/>
            <person name="Ravin N."/>
        </authorList>
    </citation>
    <scope>NUCLEOTIDE SEQUENCE [LARGE SCALE GENOMIC DNA]</scope>
    <source>
        <strain evidence="1 2">OL</strain>
    </source>
</reference>
<comment type="caution">
    <text evidence="1">The sequence shown here is derived from an EMBL/GenBank/DDBJ whole genome shotgun (WGS) entry which is preliminary data.</text>
</comment>
<protein>
    <submittedName>
        <fullName evidence="1">Uncharacterized protein</fullName>
    </submittedName>
</protein>
<accession>A0A1Q8R1P5</accession>
<name>A0A1Q8R1P5_9FIRM</name>
<dbReference type="RefSeq" id="WP_345788358.1">
    <property type="nucleotide sequence ID" value="NZ_MLBF01000003.1"/>
</dbReference>
<sequence>MTTLIHSKAVFDKELSELLEDCSDKETHAIVEIAKTTKAVFRKTLEL</sequence>
<dbReference type="AlphaFoldDB" id="A0A1Q8R1P5"/>